<feature type="non-terminal residue" evidence="1">
    <location>
        <position position="1"/>
    </location>
</feature>
<dbReference type="OrthoDB" id="8112830at2759"/>
<gene>
    <name evidence="1" type="ORF">X777_16515</name>
</gene>
<reference evidence="1 2" key="1">
    <citation type="journal article" date="2014" name="Curr. Biol.">
        <title>The genome of the clonal raider ant Cerapachys biroi.</title>
        <authorList>
            <person name="Oxley P.R."/>
            <person name="Ji L."/>
            <person name="Fetter-Pruneda I."/>
            <person name="McKenzie S.K."/>
            <person name="Li C."/>
            <person name="Hu H."/>
            <person name="Zhang G."/>
            <person name="Kronauer D.J."/>
        </authorList>
    </citation>
    <scope>NUCLEOTIDE SEQUENCE [LARGE SCALE GENOMIC DNA]</scope>
</reference>
<organism evidence="1 2">
    <name type="scientific">Ooceraea biroi</name>
    <name type="common">Clonal raider ant</name>
    <name type="synonym">Cerapachys biroi</name>
    <dbReference type="NCBI Taxonomy" id="2015173"/>
    <lineage>
        <taxon>Eukaryota</taxon>
        <taxon>Metazoa</taxon>
        <taxon>Ecdysozoa</taxon>
        <taxon>Arthropoda</taxon>
        <taxon>Hexapoda</taxon>
        <taxon>Insecta</taxon>
        <taxon>Pterygota</taxon>
        <taxon>Neoptera</taxon>
        <taxon>Endopterygota</taxon>
        <taxon>Hymenoptera</taxon>
        <taxon>Apocrita</taxon>
        <taxon>Aculeata</taxon>
        <taxon>Formicoidea</taxon>
        <taxon>Formicidae</taxon>
        <taxon>Dorylinae</taxon>
        <taxon>Ooceraea</taxon>
    </lineage>
</organism>
<sequence length="126" mass="14311">LPDGHEKIAGDHLLGTENLPLTPLPQNEVSKQFQGNYPFALGYRPQKCPLCDSLVYPYCGEKLLHDACCCTESHHDLPYQCRLADCRFLHARTCREHRLIANCCCSVEWVKGECRQLTGSHHCQTK</sequence>
<dbReference type="Proteomes" id="UP000053097">
    <property type="component" value="Unassembled WGS sequence"/>
</dbReference>
<evidence type="ECO:0000313" key="1">
    <source>
        <dbReference type="EMBL" id="EZA59715.1"/>
    </source>
</evidence>
<dbReference type="STRING" id="2015173.A0A026WUJ3"/>
<protein>
    <submittedName>
        <fullName evidence="1">Uncharacterized protein</fullName>
    </submittedName>
</protein>
<evidence type="ECO:0000313" key="2">
    <source>
        <dbReference type="Proteomes" id="UP000053097"/>
    </source>
</evidence>
<name>A0A026WUJ3_OOCBI</name>
<dbReference type="AlphaFoldDB" id="A0A026WUJ3"/>
<keyword evidence="2" id="KW-1185">Reference proteome</keyword>
<proteinExistence type="predicted"/>
<dbReference type="EMBL" id="KK107095">
    <property type="protein sequence ID" value="EZA59715.1"/>
    <property type="molecule type" value="Genomic_DNA"/>
</dbReference>
<accession>A0A026WUJ3</accession>